<feature type="compositionally biased region" description="Low complexity" evidence="1">
    <location>
        <begin position="70"/>
        <end position="85"/>
    </location>
</feature>
<dbReference type="Proteomes" id="UP000242638">
    <property type="component" value="Unassembled WGS sequence"/>
</dbReference>
<evidence type="ECO:0000256" key="1">
    <source>
        <dbReference type="SAM" id="MobiDB-lite"/>
    </source>
</evidence>
<sequence>MSRPGGVRACVCVCAKDGLADAVPATNRVLTDLPNPNQRRYFMCCSPKLSLLSHFTDVMQSQGSTSTQPSFDSLSSSDSLVLSDSEQTEDDTDVFLTDSSSSVTIGEVASKKELGSRCPRSQWAYGGFSAEEEACRSQNDGKGANFGVLDADVASQRPKSEGDLLFAQKCAELQGFVRPLLELLNGLKSGRFDHGLSSFQQSVAMDRIQRIVGVLQRPDCGEKYLNTLLQVEVMLKLWFPHISAQPVSSSSSFSTSPTHSLQDTSSSTPPHKHRDQLHIPVKKRRLSWTDTDSPTPSPVPTKCRRTGGEERRKKHTQDERDQSALSPLLASDANPSLPDVVCSSQLTSGAKGNDSEGEELDERSKYKAAQSSEPRLTWVHVAPIPSPRKTCISHEAIKTEGVGEMVLTAGSKGSPAMQDCSISSTTPSKNPKNQKKPTQCQSQPVAARQQGETESTGTCQGQNQPALVPLKPLARVCPSTMET</sequence>
<evidence type="ECO:0000313" key="2">
    <source>
        <dbReference type="Ensembl" id="ENSPREP00000025461.1"/>
    </source>
</evidence>
<dbReference type="PANTHER" id="PTHR35441:SF1">
    <property type="entry name" value="CIRCADIAN-ASSOCIATED TRANSCRIPTIONAL REPRESSOR"/>
    <property type="match status" value="1"/>
</dbReference>
<name>A0A3P9PUD3_POERE</name>
<reference evidence="2" key="3">
    <citation type="submission" date="2025-09" db="UniProtKB">
        <authorList>
            <consortium name="Ensembl"/>
        </authorList>
    </citation>
    <scope>IDENTIFICATION</scope>
    <source>
        <strain evidence="2">Guanapo</strain>
    </source>
</reference>
<dbReference type="GO" id="GO:0000978">
    <property type="term" value="F:RNA polymerase II cis-regulatory region sequence-specific DNA binding"/>
    <property type="evidence" value="ECO:0007669"/>
    <property type="project" value="TreeGrafter"/>
</dbReference>
<dbReference type="GeneTree" id="ENSGT00390000018360"/>
<dbReference type="Ensembl" id="ENSPRET00000025716.1">
    <property type="protein sequence ID" value="ENSPREP00000025461.1"/>
    <property type="gene ID" value="ENSPREG00000017198.1"/>
</dbReference>
<dbReference type="GeneID" id="103478733"/>
<reference evidence="3" key="1">
    <citation type="submission" date="2013-11" db="EMBL/GenBank/DDBJ databases">
        <title>The genomic landscape of the Guanapo guppy.</title>
        <authorList>
            <person name="Kuenstner A."/>
            <person name="Dreyer C."/>
        </authorList>
    </citation>
    <scope>NUCLEOTIDE SEQUENCE</scope>
    <source>
        <strain evidence="3">Guanapo</strain>
    </source>
</reference>
<feature type="compositionally biased region" description="Polar residues" evidence="1">
    <location>
        <begin position="420"/>
        <end position="465"/>
    </location>
</feature>
<dbReference type="RefSeq" id="XP_008430964.1">
    <property type="nucleotide sequence ID" value="XM_008432742.2"/>
</dbReference>
<feature type="compositionally biased region" description="Low complexity" evidence="1">
    <location>
        <begin position="248"/>
        <end position="260"/>
    </location>
</feature>
<dbReference type="GO" id="GO:0045892">
    <property type="term" value="P:negative regulation of DNA-templated transcription"/>
    <property type="evidence" value="ECO:0007669"/>
    <property type="project" value="TreeGrafter"/>
</dbReference>
<dbReference type="OrthoDB" id="8942320at2759"/>
<organism evidence="2 3">
    <name type="scientific">Poecilia reticulata</name>
    <name type="common">Guppy</name>
    <name type="synonym">Acanthophacelus reticulatus</name>
    <dbReference type="NCBI Taxonomy" id="8081"/>
    <lineage>
        <taxon>Eukaryota</taxon>
        <taxon>Metazoa</taxon>
        <taxon>Chordata</taxon>
        <taxon>Craniata</taxon>
        <taxon>Vertebrata</taxon>
        <taxon>Euteleostomi</taxon>
        <taxon>Actinopterygii</taxon>
        <taxon>Neopterygii</taxon>
        <taxon>Teleostei</taxon>
        <taxon>Neoteleostei</taxon>
        <taxon>Acanthomorphata</taxon>
        <taxon>Ovalentaria</taxon>
        <taxon>Atherinomorphae</taxon>
        <taxon>Cyprinodontiformes</taxon>
        <taxon>Poeciliidae</taxon>
        <taxon>Poeciliinae</taxon>
        <taxon>Poecilia</taxon>
    </lineage>
</organism>
<feature type="region of interest" description="Disordered" evidence="1">
    <location>
        <begin position="248"/>
        <end position="373"/>
    </location>
</feature>
<dbReference type="KEGG" id="pret:103478733"/>
<keyword evidence="3" id="KW-1185">Reference proteome</keyword>
<proteinExistence type="predicted"/>
<dbReference type="GO" id="GO:0005634">
    <property type="term" value="C:nucleus"/>
    <property type="evidence" value="ECO:0007669"/>
    <property type="project" value="TreeGrafter"/>
</dbReference>
<accession>A0A3P9PUD3</accession>
<feature type="region of interest" description="Disordered" evidence="1">
    <location>
        <begin position="409"/>
        <end position="465"/>
    </location>
</feature>
<dbReference type="Bgee" id="ENSPREG00000017198">
    <property type="expression patterns" value="Expressed in head"/>
</dbReference>
<evidence type="ECO:0000313" key="3">
    <source>
        <dbReference type="Proteomes" id="UP000242638"/>
    </source>
</evidence>
<dbReference type="InterPro" id="IPR031373">
    <property type="entry name" value="Ciart"/>
</dbReference>
<dbReference type="OMA" id="KSCPSHE"/>
<dbReference type="AlphaFoldDB" id="A0A3P9PUD3"/>
<reference evidence="2" key="2">
    <citation type="submission" date="2025-08" db="UniProtKB">
        <authorList>
            <consortium name="Ensembl"/>
        </authorList>
    </citation>
    <scope>IDENTIFICATION</scope>
    <source>
        <strain evidence="2">Guanapo</strain>
    </source>
</reference>
<protein>
    <submittedName>
        <fullName evidence="2">Uncharacterized LOC103478733</fullName>
    </submittedName>
</protein>
<feature type="region of interest" description="Disordered" evidence="1">
    <location>
        <begin position="62"/>
        <end position="92"/>
    </location>
</feature>
<dbReference type="PANTHER" id="PTHR35441">
    <property type="entry name" value="CIRCADIAN-ASSOCIATED TRANSCRIPTIONAL REPRESSOR"/>
    <property type="match status" value="1"/>
</dbReference>
<feature type="compositionally biased region" description="Basic and acidic residues" evidence="1">
    <location>
        <begin position="306"/>
        <end position="322"/>
    </location>
</feature>
<feature type="compositionally biased region" description="Basic residues" evidence="1">
    <location>
        <begin position="270"/>
        <end position="286"/>
    </location>
</feature>
<dbReference type="GO" id="GO:0032922">
    <property type="term" value="P:circadian regulation of gene expression"/>
    <property type="evidence" value="ECO:0007669"/>
    <property type="project" value="InterPro"/>
</dbReference>
<dbReference type="Pfam" id="PF15673">
    <property type="entry name" value="Ciart"/>
    <property type="match status" value="1"/>
</dbReference>
<dbReference type="STRING" id="8081.ENSPREP00000025461"/>